<gene>
    <name evidence="8" type="ORF">DW228_02480</name>
    <name evidence="7" type="ORF">EC80_020395</name>
    <name evidence="6" type="ORF">EE52_0215285</name>
</gene>
<evidence type="ECO:0000256" key="1">
    <source>
        <dbReference type="ARBA" id="ARBA00004141"/>
    </source>
</evidence>
<dbReference type="InterPro" id="IPR019109">
    <property type="entry name" value="MamF_MmsF"/>
</dbReference>
<name>A0A0I9RS36_BACFG</name>
<dbReference type="EMBL" id="QRJE01000003">
    <property type="protein sequence ID" value="RHH15831.1"/>
    <property type="molecule type" value="Genomic_DNA"/>
</dbReference>
<dbReference type="Proteomes" id="UP000036847">
    <property type="component" value="Chromosome"/>
</dbReference>
<feature type="transmembrane region" description="Helical" evidence="5">
    <location>
        <begin position="51"/>
        <end position="72"/>
    </location>
</feature>
<reference evidence="7 9" key="4">
    <citation type="submission" date="2019-03" db="EMBL/GenBank/DDBJ databases">
        <title>Complete genome assembly of MDR B. fragilis.</title>
        <authorList>
            <person name="Sydenham T.V."/>
            <person name="Hasman H."/>
            <person name="Justesen U.S."/>
        </authorList>
    </citation>
    <scope>NUCLEOTIDE SEQUENCE [LARGE SCALE GENOMIC DNA]</scope>
    <source>
        <strain evidence="7 9">DCMSKEJBY0001B</strain>
    </source>
</reference>
<dbReference type="Proteomes" id="UP000266644">
    <property type="component" value="Unassembled WGS sequence"/>
</dbReference>
<keyword evidence="4 5" id="KW-0472">Membrane</keyword>
<evidence type="ECO:0000313" key="7">
    <source>
        <dbReference type="EMBL" id="QCQ47021.1"/>
    </source>
</evidence>
<organism evidence="6">
    <name type="scientific">Bacteroides fragilis</name>
    <dbReference type="NCBI Taxonomy" id="817"/>
    <lineage>
        <taxon>Bacteria</taxon>
        <taxon>Pseudomonadati</taxon>
        <taxon>Bacteroidota</taxon>
        <taxon>Bacteroidia</taxon>
        <taxon>Bacteroidales</taxon>
        <taxon>Bacteroidaceae</taxon>
        <taxon>Bacteroides</taxon>
    </lineage>
</organism>
<dbReference type="Pfam" id="PF09685">
    <property type="entry name" value="MamF_MmsF"/>
    <property type="match status" value="1"/>
</dbReference>
<reference evidence="6" key="2">
    <citation type="submission" date="2014-07" db="EMBL/GenBank/DDBJ databases">
        <title>Genetics and epidemiology of antimicrobial resistance in B. fragilis group.</title>
        <authorList>
            <person name="Sydenham T.V."/>
            <person name="Hasman H."/>
            <person name="Kemp M."/>
            <person name="Justesen U.S."/>
        </authorList>
    </citation>
    <scope>NUCLEOTIDE SEQUENCE [LARGE SCALE GENOMIC DNA]</scope>
    <source>
        <strain evidence="6">DCMOUH0018B</strain>
    </source>
</reference>
<evidence type="ECO:0000256" key="3">
    <source>
        <dbReference type="ARBA" id="ARBA00022989"/>
    </source>
</evidence>
<keyword evidence="3 5" id="KW-1133">Transmembrane helix</keyword>
<accession>A0A0I9RS36</accession>
<dbReference type="EMBL" id="JMZZ02000156">
    <property type="protein sequence ID" value="KFX73798.1"/>
    <property type="molecule type" value="Genomic_DNA"/>
</dbReference>
<feature type="transmembrane region" description="Helical" evidence="5">
    <location>
        <begin position="146"/>
        <end position="172"/>
    </location>
</feature>
<dbReference type="AlphaFoldDB" id="A0A0I9RS36"/>
<feature type="transmembrane region" description="Helical" evidence="5">
    <location>
        <begin position="92"/>
        <end position="111"/>
    </location>
</feature>
<protein>
    <submittedName>
        <fullName evidence="7">DUF4870 domain-containing protein</fullName>
    </submittedName>
</protein>
<sequence>MDNKKLEELNQIRQSDTLTVGIDREKLKFSDGEKAPSRLSLPLGVEEHWCLVLMNFLILVPLIGWLAPVLFWMNAKSISAKINRQGKYILNWYISGILYFIVFNICMRFNMNANMNFIREYTMTAEGYDVNLYPMYFEKFFESPSIAIGGILIIIGCIMFALSILFPIIGGIKGWNKHTWKYPLSIPFLK</sequence>
<dbReference type="OrthoDB" id="9808930at2"/>
<evidence type="ECO:0000313" key="9">
    <source>
        <dbReference type="Proteomes" id="UP000036847"/>
    </source>
</evidence>
<keyword evidence="2 5" id="KW-0812">Transmembrane</keyword>
<evidence type="ECO:0000313" key="10">
    <source>
        <dbReference type="Proteomes" id="UP000266644"/>
    </source>
</evidence>
<proteinExistence type="predicted"/>
<dbReference type="RefSeq" id="WP_005807719.1">
    <property type="nucleotide sequence ID" value="NZ_CABJEQ010000002.1"/>
</dbReference>
<evidence type="ECO:0000256" key="4">
    <source>
        <dbReference type="ARBA" id="ARBA00023136"/>
    </source>
</evidence>
<dbReference type="EMBL" id="CP036546">
    <property type="protein sequence ID" value="QCQ47021.1"/>
    <property type="molecule type" value="Genomic_DNA"/>
</dbReference>
<evidence type="ECO:0000313" key="6">
    <source>
        <dbReference type="EMBL" id="KFX73798.1"/>
    </source>
</evidence>
<evidence type="ECO:0000313" key="8">
    <source>
        <dbReference type="EMBL" id="RHH15831.1"/>
    </source>
</evidence>
<evidence type="ECO:0000256" key="5">
    <source>
        <dbReference type="SAM" id="Phobius"/>
    </source>
</evidence>
<dbReference type="PATRIC" id="fig|817.51.peg.1011"/>
<comment type="subcellular location">
    <subcellularLocation>
        <location evidence="1">Membrane</location>
        <topology evidence="1">Multi-pass membrane protein</topology>
    </subcellularLocation>
</comment>
<reference evidence="6" key="1">
    <citation type="book" date="2014" name="THE 24TH EUROPEAN CONGRESS OF CLINICAL MICROBIOLOGY AND INFECTIOUS DISEASES" publisher="ECCMID 2014" city="Barcelona, Spain">
        <title>Identification of resistance genes in three multidrug-resistant Bacteroides fragilis isolates by whole genome sequencing.</title>
        <editorList>
            <person name="Unknown"/>
            <person name="A."/>
        </editorList>
        <authorList>
            <person name="Sydenham T.V."/>
            <person name="Hasman H."/>
            <person name="Wang M."/>
            <person name="Soki J."/>
            <person name="Nagy E."/>
            <person name="Justesen U.S."/>
        </authorList>
    </citation>
    <scope>NUCLEOTIDE SEQUENCE</scope>
    <source>
        <strain evidence="6">DCMOUH0018B</strain>
        <strain evidence="7">DCMSKEJBY0001B</strain>
    </source>
</reference>
<evidence type="ECO:0000256" key="2">
    <source>
        <dbReference type="ARBA" id="ARBA00022692"/>
    </source>
</evidence>
<reference evidence="8 10" key="3">
    <citation type="submission" date="2018-08" db="EMBL/GenBank/DDBJ databases">
        <title>A genome reference for cultivated species of the human gut microbiota.</title>
        <authorList>
            <person name="Zou Y."/>
            <person name="Xue W."/>
            <person name="Luo G."/>
        </authorList>
    </citation>
    <scope>NUCLEOTIDE SEQUENCE [LARGE SCALE GENOMIC DNA]</scope>
    <source>
        <strain evidence="8 10">AM18-6</strain>
    </source>
</reference>